<evidence type="ECO:0000256" key="6">
    <source>
        <dbReference type="ARBA" id="ARBA00034538"/>
    </source>
</evidence>
<evidence type="ECO:0000256" key="3">
    <source>
        <dbReference type="ARBA" id="ARBA00023015"/>
    </source>
</evidence>
<keyword evidence="4 7" id="KW-0238">DNA-binding</keyword>
<comment type="function">
    <text evidence="7">DNA-binding global transcriptional regulator which is involved in the adaptive response to starvation and acts by directly or indirectly controlling the expression of numerous genes in response to nutrient availability. During rapid exponential growth, CodY is highly active and represses genes whose products allow adaptation to nutrient depletion.</text>
</comment>
<evidence type="ECO:0000256" key="2">
    <source>
        <dbReference type="ARBA" id="ARBA00022491"/>
    </source>
</evidence>
<reference evidence="11" key="1">
    <citation type="submission" date="2015-03" db="EMBL/GenBank/DDBJ databases">
        <authorList>
            <person name="Nijsse Bart"/>
        </authorList>
    </citation>
    <scope>NUCLEOTIDE SEQUENCE [LARGE SCALE GENOMIC DNA]</scope>
</reference>
<dbReference type="SUPFAM" id="SSF46785">
    <property type="entry name" value="Winged helix' DNA-binding domain"/>
    <property type="match status" value="1"/>
</dbReference>
<dbReference type="PIRSF" id="PIRSF011572">
    <property type="entry name" value="GTP_sensing_CodY"/>
    <property type="match status" value="1"/>
</dbReference>
<dbReference type="InterPro" id="IPR010312">
    <property type="entry name" value="Transc_reg_CodY_N"/>
</dbReference>
<dbReference type="RefSeq" id="WP_021168992.1">
    <property type="nucleotide sequence ID" value="NZ_CTRP01000003.1"/>
</dbReference>
<dbReference type="Gene3D" id="3.30.450.40">
    <property type="match status" value="1"/>
</dbReference>
<keyword evidence="1 7" id="KW-0963">Cytoplasm</keyword>
<evidence type="ECO:0000259" key="8">
    <source>
        <dbReference type="Pfam" id="PF06018"/>
    </source>
</evidence>
<comment type="similarity">
    <text evidence="7">Belongs to the CodY family.</text>
</comment>
<dbReference type="InterPro" id="IPR013198">
    <property type="entry name" value="GTP_trans_reg_CodY_C"/>
</dbReference>
<organism evidence="10 11">
    <name type="scientific">Sporomusa ovata</name>
    <dbReference type="NCBI Taxonomy" id="2378"/>
    <lineage>
        <taxon>Bacteria</taxon>
        <taxon>Bacillati</taxon>
        <taxon>Bacillota</taxon>
        <taxon>Negativicutes</taxon>
        <taxon>Selenomonadales</taxon>
        <taxon>Sporomusaceae</taxon>
        <taxon>Sporomusa</taxon>
    </lineage>
</organism>
<comment type="subcellular location">
    <subcellularLocation>
        <location evidence="7">Cytoplasm</location>
    </subcellularLocation>
</comment>
<dbReference type="Pfam" id="PF08222">
    <property type="entry name" value="HTH_CodY"/>
    <property type="match status" value="1"/>
</dbReference>
<dbReference type="GO" id="GO:0003677">
    <property type="term" value="F:DNA binding"/>
    <property type="evidence" value="ECO:0007669"/>
    <property type="project" value="UniProtKB-UniRule"/>
</dbReference>
<dbReference type="EMBL" id="CTRP01000003">
    <property type="protein sequence ID" value="CQR70252.1"/>
    <property type="molecule type" value="Genomic_DNA"/>
</dbReference>
<evidence type="ECO:0000256" key="1">
    <source>
        <dbReference type="ARBA" id="ARBA00022490"/>
    </source>
</evidence>
<dbReference type="GO" id="GO:0005525">
    <property type="term" value="F:GTP binding"/>
    <property type="evidence" value="ECO:0007669"/>
    <property type="project" value="InterPro"/>
</dbReference>
<dbReference type="InterPro" id="IPR036390">
    <property type="entry name" value="WH_DNA-bd_sf"/>
</dbReference>
<dbReference type="InterPro" id="IPR014154">
    <property type="entry name" value="CodY"/>
</dbReference>
<evidence type="ECO:0000256" key="4">
    <source>
        <dbReference type="ARBA" id="ARBA00023125"/>
    </source>
</evidence>
<evidence type="ECO:0000259" key="9">
    <source>
        <dbReference type="Pfam" id="PF08222"/>
    </source>
</evidence>
<feature type="DNA-binding region" description="H-T-H motif" evidence="7">
    <location>
        <begin position="204"/>
        <end position="223"/>
    </location>
</feature>
<evidence type="ECO:0000313" key="11">
    <source>
        <dbReference type="Proteomes" id="UP000049855"/>
    </source>
</evidence>
<keyword evidence="3 7" id="KW-0805">Transcription regulation</keyword>
<dbReference type="AlphaFoldDB" id="A0A0U1KS71"/>
<dbReference type="NCBIfam" id="TIGR02787">
    <property type="entry name" value="codY_Gpos"/>
    <property type="match status" value="1"/>
</dbReference>
<sequence>MTTLLKQTREINHLLQKTEKVDYSEVTKLLSRCMEANVYLIGKKGAIIGHALHEGFECGVMQDDLLEHGQLPEGYTKVLSSVRETTCNIRPKNGGCVFKEQLQCPYAGEKYTLIVPVVGIGKRLGSLVIGKFDTDFTEDDLVMAEYGATMLGMDLLRGRMDRMEEETRKRTTVQVALSTLSYSELEAAMNILSELDGDESLIVASKIADRAGITRSVIVNALRKLESAGVIESKSLGMKGTYIRILNEHLIEEFNKKKH</sequence>
<dbReference type="Pfam" id="PF06018">
    <property type="entry name" value="CodY"/>
    <property type="match status" value="1"/>
</dbReference>
<dbReference type="NCBIfam" id="NF003170">
    <property type="entry name" value="PRK04158.1"/>
    <property type="match status" value="1"/>
</dbReference>
<evidence type="ECO:0000256" key="5">
    <source>
        <dbReference type="ARBA" id="ARBA00023163"/>
    </source>
</evidence>
<dbReference type="PANTHER" id="PTHR40062:SF1">
    <property type="entry name" value="GLOBAL TRANSCRIPTIONAL REGULATOR CODY"/>
    <property type="match status" value="1"/>
</dbReference>
<keyword evidence="2 7" id="KW-0678">Repressor</keyword>
<keyword evidence="5 7" id="KW-0804">Transcription</keyword>
<evidence type="ECO:0000256" key="7">
    <source>
        <dbReference type="HAMAP-Rule" id="MF_00621"/>
    </source>
</evidence>
<dbReference type="InterPro" id="IPR029016">
    <property type="entry name" value="GAF-like_dom_sf"/>
</dbReference>
<protein>
    <recommendedName>
        <fullName evidence="6 7">Global transcriptional regulator CodY</fullName>
    </recommendedName>
</protein>
<evidence type="ECO:0000313" key="10">
    <source>
        <dbReference type="EMBL" id="CQR70252.1"/>
    </source>
</evidence>
<accession>A0A0U1KS71</accession>
<dbReference type="Gene3D" id="1.10.10.10">
    <property type="entry name" value="Winged helix-like DNA-binding domain superfamily/Winged helix DNA-binding domain"/>
    <property type="match status" value="1"/>
</dbReference>
<dbReference type="Proteomes" id="UP000049855">
    <property type="component" value="Unassembled WGS sequence"/>
</dbReference>
<proteinExistence type="inferred from homology"/>
<feature type="domain" description="Global transcriptional regulator CodY C-terminal" evidence="9">
    <location>
        <begin position="201"/>
        <end position="255"/>
    </location>
</feature>
<dbReference type="HAMAP" id="MF_00621">
    <property type="entry name" value="HTH_type_CodY"/>
    <property type="match status" value="1"/>
</dbReference>
<feature type="region of interest" description="GAF domain" evidence="7">
    <location>
        <begin position="1"/>
        <end position="156"/>
    </location>
</feature>
<name>A0A0U1KS71_9FIRM</name>
<dbReference type="GO" id="GO:0005737">
    <property type="term" value="C:cytoplasm"/>
    <property type="evidence" value="ECO:0007669"/>
    <property type="project" value="UniProtKB-SubCell"/>
</dbReference>
<dbReference type="PANTHER" id="PTHR40062">
    <property type="entry name" value="GTP-SENSING TRANSCRIPTIONAL PLEIOTROPIC REPRESSOR CODY"/>
    <property type="match status" value="1"/>
</dbReference>
<gene>
    <name evidence="7" type="primary">codY</name>
    <name evidence="10" type="ORF">SpAn4DRAFT_1221</name>
</gene>
<dbReference type="InterPro" id="IPR036388">
    <property type="entry name" value="WH-like_DNA-bd_sf"/>
</dbReference>
<feature type="domain" description="Global transcriptional regulator CodY N-terminal" evidence="8">
    <location>
        <begin position="3"/>
        <end position="179"/>
    </location>
</feature>
<dbReference type="GO" id="GO:0045892">
    <property type="term" value="P:negative regulation of DNA-templated transcription"/>
    <property type="evidence" value="ECO:0007669"/>
    <property type="project" value="UniProtKB-UniRule"/>
</dbReference>
<dbReference type="GO" id="GO:0003700">
    <property type="term" value="F:DNA-binding transcription factor activity"/>
    <property type="evidence" value="ECO:0007669"/>
    <property type="project" value="InterPro"/>
</dbReference>
<keyword evidence="11" id="KW-1185">Reference proteome</keyword>